<keyword evidence="5 10" id="KW-0552">Olfaction</keyword>
<dbReference type="GO" id="GO:0005549">
    <property type="term" value="F:odorant binding"/>
    <property type="evidence" value="ECO:0007669"/>
    <property type="project" value="InterPro"/>
</dbReference>
<evidence type="ECO:0000313" key="11">
    <source>
        <dbReference type="Proteomes" id="UP000694925"/>
    </source>
</evidence>
<evidence type="ECO:0000256" key="5">
    <source>
        <dbReference type="ARBA" id="ARBA00022725"/>
    </source>
</evidence>
<keyword evidence="9 10" id="KW-0807">Transducer</keyword>
<evidence type="ECO:0000256" key="3">
    <source>
        <dbReference type="ARBA" id="ARBA00022606"/>
    </source>
</evidence>
<evidence type="ECO:0000256" key="7">
    <source>
        <dbReference type="ARBA" id="ARBA00023136"/>
    </source>
</evidence>
<keyword evidence="2" id="KW-1003">Cell membrane</keyword>
<sequence>MHHQSRNDTKEEPSNWNSVRDVQYTLQLSKWLLKPIGVWPLVSGRSSRLDYFVSAVLMVTCFSSIFFIIVPSGHYVLYVNKSVQMKLKLFGPVGFCVSSVLKYCCLIIKSTPLKRCIQHVEKDWRTVQDPNHRGIMLKYMTMSRNLITICASFIYTGGMSFHTVMQFLSKEGVKDNSTFRPLSYPGYDWFLDVQSSPTYEIVFFTHCFAAMIMYTVTTAAYSFAAVFVTHICGQIRIQIVKLDELVERIEMKDDDLLNTIVHDHVEILRFAKTTEKALRELCFIQIVESTLIMCILEYYTIMGRRDAVVLLTYATLLISFTYNIFIFCYIGEILSEQFYLIGTTTYEIKWYTLPARKAHDLILLNIISQNPPKLTAGKIIQLSLDTFGNVVKTSVVYLNLILTITNW</sequence>
<keyword evidence="3 10" id="KW-0716">Sensory transduction</keyword>
<evidence type="ECO:0000256" key="9">
    <source>
        <dbReference type="ARBA" id="ARBA00023224"/>
    </source>
</evidence>
<feature type="transmembrane region" description="Helical" evidence="10">
    <location>
        <begin position="89"/>
        <end position="108"/>
    </location>
</feature>
<dbReference type="GO" id="GO:0004984">
    <property type="term" value="F:olfactory receptor activity"/>
    <property type="evidence" value="ECO:0007669"/>
    <property type="project" value="InterPro"/>
</dbReference>
<evidence type="ECO:0000256" key="4">
    <source>
        <dbReference type="ARBA" id="ARBA00022692"/>
    </source>
</evidence>
<dbReference type="KEGG" id="ccal:108624260"/>
<keyword evidence="8 10" id="KW-0675">Receptor</keyword>
<dbReference type="AlphaFoldDB" id="A0AAJ7N686"/>
<keyword evidence="6 10" id="KW-1133">Transmembrane helix</keyword>
<comment type="similarity">
    <text evidence="10">Belongs to the insect chemoreceptor superfamily. Heteromeric odorant receptor channel (TC 1.A.69) family.</text>
</comment>
<dbReference type="Proteomes" id="UP000694925">
    <property type="component" value="Unplaced"/>
</dbReference>
<feature type="transmembrane region" description="Helical" evidence="10">
    <location>
        <begin position="146"/>
        <end position="168"/>
    </location>
</feature>
<feature type="transmembrane region" description="Helical" evidence="10">
    <location>
        <begin position="307"/>
        <end position="330"/>
    </location>
</feature>
<dbReference type="RefSeq" id="XP_017878909.1">
    <property type="nucleotide sequence ID" value="XM_018023420.2"/>
</dbReference>
<dbReference type="PANTHER" id="PTHR21137:SF35">
    <property type="entry name" value="ODORANT RECEPTOR 19A-RELATED"/>
    <property type="match status" value="1"/>
</dbReference>
<reference evidence="12" key="1">
    <citation type="submission" date="2025-08" db="UniProtKB">
        <authorList>
            <consortium name="RefSeq"/>
        </authorList>
    </citation>
    <scope>IDENTIFICATION</scope>
    <source>
        <tissue evidence="12">Whole body</tissue>
    </source>
</reference>
<comment type="subcellular location">
    <subcellularLocation>
        <location evidence="1 10">Cell membrane</location>
        <topology evidence="1 10">Multi-pass membrane protein</topology>
    </subcellularLocation>
</comment>
<keyword evidence="4 10" id="KW-0812">Transmembrane</keyword>
<dbReference type="GeneID" id="108624260"/>
<accession>A0AAJ7N686</accession>
<organism evidence="11 12">
    <name type="scientific">Ceratina calcarata</name>
    <dbReference type="NCBI Taxonomy" id="156304"/>
    <lineage>
        <taxon>Eukaryota</taxon>
        <taxon>Metazoa</taxon>
        <taxon>Ecdysozoa</taxon>
        <taxon>Arthropoda</taxon>
        <taxon>Hexapoda</taxon>
        <taxon>Insecta</taxon>
        <taxon>Pterygota</taxon>
        <taxon>Neoptera</taxon>
        <taxon>Endopterygota</taxon>
        <taxon>Hymenoptera</taxon>
        <taxon>Apocrita</taxon>
        <taxon>Aculeata</taxon>
        <taxon>Apoidea</taxon>
        <taxon>Anthophila</taxon>
        <taxon>Apidae</taxon>
        <taxon>Ceratina</taxon>
        <taxon>Zadontomerus</taxon>
    </lineage>
</organism>
<feature type="transmembrane region" description="Helical" evidence="10">
    <location>
        <begin position="201"/>
        <end position="228"/>
    </location>
</feature>
<evidence type="ECO:0000256" key="1">
    <source>
        <dbReference type="ARBA" id="ARBA00004651"/>
    </source>
</evidence>
<evidence type="ECO:0000256" key="2">
    <source>
        <dbReference type="ARBA" id="ARBA00022475"/>
    </source>
</evidence>
<feature type="transmembrane region" description="Helical" evidence="10">
    <location>
        <begin position="49"/>
        <end position="69"/>
    </location>
</feature>
<protein>
    <recommendedName>
        <fullName evidence="10">Odorant receptor</fullName>
    </recommendedName>
</protein>
<comment type="caution">
    <text evidence="10">Lacks conserved residue(s) required for the propagation of feature annotation.</text>
</comment>
<name>A0AAJ7N686_9HYME</name>
<proteinExistence type="inferred from homology"/>
<evidence type="ECO:0000256" key="6">
    <source>
        <dbReference type="ARBA" id="ARBA00022989"/>
    </source>
</evidence>
<keyword evidence="7 10" id="KW-0472">Membrane</keyword>
<evidence type="ECO:0000256" key="10">
    <source>
        <dbReference type="RuleBase" id="RU351113"/>
    </source>
</evidence>
<dbReference type="GO" id="GO:0005886">
    <property type="term" value="C:plasma membrane"/>
    <property type="evidence" value="ECO:0007669"/>
    <property type="project" value="UniProtKB-SubCell"/>
</dbReference>
<dbReference type="Pfam" id="PF02949">
    <property type="entry name" value="7tm_6"/>
    <property type="match status" value="1"/>
</dbReference>
<dbReference type="GO" id="GO:0007165">
    <property type="term" value="P:signal transduction"/>
    <property type="evidence" value="ECO:0007669"/>
    <property type="project" value="UniProtKB-KW"/>
</dbReference>
<dbReference type="InterPro" id="IPR004117">
    <property type="entry name" value="7tm6_olfct_rcpt"/>
</dbReference>
<evidence type="ECO:0000313" key="12">
    <source>
        <dbReference type="RefSeq" id="XP_017878909.1"/>
    </source>
</evidence>
<evidence type="ECO:0000256" key="8">
    <source>
        <dbReference type="ARBA" id="ARBA00023170"/>
    </source>
</evidence>
<dbReference type="PANTHER" id="PTHR21137">
    <property type="entry name" value="ODORANT RECEPTOR"/>
    <property type="match status" value="1"/>
</dbReference>
<gene>
    <name evidence="12" type="primary">LOC108624260</name>
</gene>
<keyword evidence="11" id="KW-1185">Reference proteome</keyword>